<gene>
    <name evidence="5" type="ORF">ACFOEK_11390</name>
</gene>
<keyword evidence="2" id="KW-0808">Transferase</keyword>
<name>A0ABV7HGR9_9GAMM</name>
<dbReference type="CDD" id="cd08704">
    <property type="entry name" value="Met_tRNA_FMT_C"/>
    <property type="match status" value="1"/>
</dbReference>
<keyword evidence="6" id="KW-1185">Reference proteome</keyword>
<organism evidence="5 6">
    <name type="scientific">Litoribrevibacter euphylliae</name>
    <dbReference type="NCBI Taxonomy" id="1834034"/>
    <lineage>
        <taxon>Bacteria</taxon>
        <taxon>Pseudomonadati</taxon>
        <taxon>Pseudomonadota</taxon>
        <taxon>Gammaproteobacteria</taxon>
        <taxon>Oceanospirillales</taxon>
        <taxon>Oceanospirillaceae</taxon>
        <taxon>Litoribrevibacter</taxon>
    </lineage>
</organism>
<evidence type="ECO:0000313" key="5">
    <source>
        <dbReference type="EMBL" id="MFC3151630.1"/>
    </source>
</evidence>
<comment type="caution">
    <text evidence="5">The sequence shown here is derived from an EMBL/GenBank/DDBJ whole genome shotgun (WGS) entry which is preliminary data.</text>
</comment>
<dbReference type="SUPFAM" id="SSF50486">
    <property type="entry name" value="FMT C-terminal domain-like"/>
    <property type="match status" value="1"/>
</dbReference>
<dbReference type="Gene3D" id="3.40.50.12230">
    <property type="match status" value="1"/>
</dbReference>
<dbReference type="InterPro" id="IPR005793">
    <property type="entry name" value="Formyl_trans_C"/>
</dbReference>
<sequence>MKVVILATSGVTVPSIEYLEQQELLAGVILIGSSSEIYSLQQFLQQKNIQFAHVERSDPEKLSVTINAFKSELILALDVSLDIEDRITAATDGRWIEVITKHVRSDRFETSLYWGIRKGLSHLDVMAVDIVQKSIIAEVTLDIADQDTLGALYSKASLVIAQLVQQLVTKTLSDACEIQHSNDAVLEYIESEVVSISEQDLLLDIRELTPQQTLNHIRAANPFFGGAHVRFGQHHIKLLEASFSEQPTYGAKPGTILTISQEKGMVVAVKKGSVRFDILANSEGIYTGYRLANLAGLQAGMTIS</sequence>
<dbReference type="RefSeq" id="WP_386720751.1">
    <property type="nucleotide sequence ID" value="NZ_JBHRSZ010000004.1"/>
</dbReference>
<keyword evidence="3" id="KW-0648">Protein biosynthesis</keyword>
<dbReference type="EMBL" id="JBHRSZ010000004">
    <property type="protein sequence ID" value="MFC3151630.1"/>
    <property type="molecule type" value="Genomic_DNA"/>
</dbReference>
<reference evidence="6" key="1">
    <citation type="journal article" date="2019" name="Int. J. Syst. Evol. Microbiol.">
        <title>The Global Catalogue of Microorganisms (GCM) 10K type strain sequencing project: providing services to taxonomists for standard genome sequencing and annotation.</title>
        <authorList>
            <consortium name="The Broad Institute Genomics Platform"/>
            <consortium name="The Broad Institute Genome Sequencing Center for Infectious Disease"/>
            <person name="Wu L."/>
            <person name="Ma J."/>
        </authorList>
    </citation>
    <scope>NUCLEOTIDE SEQUENCE [LARGE SCALE GENOMIC DNA]</scope>
    <source>
        <strain evidence="6">KCTC 52438</strain>
    </source>
</reference>
<dbReference type="InterPro" id="IPR011034">
    <property type="entry name" value="Formyl_transferase-like_C_sf"/>
</dbReference>
<evidence type="ECO:0000256" key="2">
    <source>
        <dbReference type="ARBA" id="ARBA00022679"/>
    </source>
</evidence>
<proteinExistence type="inferred from homology"/>
<dbReference type="InterPro" id="IPR044135">
    <property type="entry name" value="Met-tRNA-FMT_C"/>
</dbReference>
<accession>A0ABV7HGR9</accession>
<comment type="similarity">
    <text evidence="1">Belongs to the Fmt family.</text>
</comment>
<feature type="domain" description="Formyl transferase C-terminal" evidence="4">
    <location>
        <begin position="196"/>
        <end position="279"/>
    </location>
</feature>
<evidence type="ECO:0000313" key="6">
    <source>
        <dbReference type="Proteomes" id="UP001595476"/>
    </source>
</evidence>
<evidence type="ECO:0000256" key="1">
    <source>
        <dbReference type="ARBA" id="ARBA00010699"/>
    </source>
</evidence>
<dbReference type="Proteomes" id="UP001595476">
    <property type="component" value="Unassembled WGS sequence"/>
</dbReference>
<evidence type="ECO:0000256" key="3">
    <source>
        <dbReference type="ARBA" id="ARBA00022917"/>
    </source>
</evidence>
<dbReference type="Pfam" id="PF02911">
    <property type="entry name" value="Formyl_trans_C"/>
    <property type="match status" value="1"/>
</dbReference>
<protein>
    <recommendedName>
        <fullName evidence="4">Formyl transferase C-terminal domain-containing protein</fullName>
    </recommendedName>
</protein>
<evidence type="ECO:0000259" key="4">
    <source>
        <dbReference type="Pfam" id="PF02911"/>
    </source>
</evidence>